<sequence length="218" mass="23379">MNADDWLTDTRTSYDTVASSYADQLRGAVGERPYVRAALALFADLIRAAGDGPVADVGCGPGHVTAHLRDLGADAFGIDLSPGMIDVARRDHPGLRFEVGSMTELDLPDASLTGLLAFWSLIHVPDDELPVVFGHFHRVLRPGGVLLAGFHVGDGSVLKTSGYGGRPMKVYVHRRRPEQVADLLRDAGFTVEAQLLVHLDERVPGAMVFARPSQDGSA</sequence>
<evidence type="ECO:0000259" key="3">
    <source>
        <dbReference type="Pfam" id="PF13649"/>
    </source>
</evidence>
<reference evidence="4 5" key="1">
    <citation type="journal article" date="2019" name="Int. J. Syst. Evol. Microbiol.">
        <title>The Global Catalogue of Microorganisms (GCM) 10K type strain sequencing project: providing services to taxonomists for standard genome sequencing and annotation.</title>
        <authorList>
            <consortium name="The Broad Institute Genomics Platform"/>
            <consortium name="The Broad Institute Genome Sequencing Center for Infectious Disease"/>
            <person name="Wu L."/>
            <person name="Ma J."/>
        </authorList>
    </citation>
    <scope>NUCLEOTIDE SEQUENCE [LARGE SCALE GENOMIC DNA]</scope>
    <source>
        <strain evidence="4 5">JCM 13929</strain>
    </source>
</reference>
<dbReference type="InterPro" id="IPR029063">
    <property type="entry name" value="SAM-dependent_MTases_sf"/>
</dbReference>
<feature type="domain" description="Methyltransferase" evidence="3">
    <location>
        <begin position="54"/>
        <end position="144"/>
    </location>
</feature>
<keyword evidence="5" id="KW-1185">Reference proteome</keyword>
<dbReference type="PANTHER" id="PTHR43861:SF1">
    <property type="entry name" value="TRANS-ACONITATE 2-METHYLTRANSFERASE"/>
    <property type="match status" value="1"/>
</dbReference>
<dbReference type="GO" id="GO:0032259">
    <property type="term" value="P:methylation"/>
    <property type="evidence" value="ECO:0007669"/>
    <property type="project" value="UniProtKB-KW"/>
</dbReference>
<protein>
    <submittedName>
        <fullName evidence="4">Class I SAM-dependent methyltransferase</fullName>
    </submittedName>
</protein>
<comment type="caution">
    <text evidence="4">The sequence shown here is derived from an EMBL/GenBank/DDBJ whole genome shotgun (WGS) entry which is preliminary data.</text>
</comment>
<dbReference type="GO" id="GO:0008168">
    <property type="term" value="F:methyltransferase activity"/>
    <property type="evidence" value="ECO:0007669"/>
    <property type="project" value="UniProtKB-KW"/>
</dbReference>
<dbReference type="Pfam" id="PF13649">
    <property type="entry name" value="Methyltransf_25"/>
    <property type="match status" value="1"/>
</dbReference>
<proteinExistence type="predicted"/>
<accession>A0ABN2FT61</accession>
<dbReference type="PANTHER" id="PTHR43861">
    <property type="entry name" value="TRANS-ACONITATE 2-METHYLTRANSFERASE-RELATED"/>
    <property type="match status" value="1"/>
</dbReference>
<name>A0ABN2FT61_9ACTN</name>
<gene>
    <name evidence="4" type="ORF">GCM10009733_065700</name>
</gene>
<evidence type="ECO:0000256" key="2">
    <source>
        <dbReference type="ARBA" id="ARBA00022679"/>
    </source>
</evidence>
<evidence type="ECO:0000313" key="5">
    <source>
        <dbReference type="Proteomes" id="UP001500064"/>
    </source>
</evidence>
<evidence type="ECO:0000313" key="4">
    <source>
        <dbReference type="EMBL" id="GAA1658865.1"/>
    </source>
</evidence>
<dbReference type="RefSeq" id="WP_346110413.1">
    <property type="nucleotide sequence ID" value="NZ_BAAAMU010000059.1"/>
</dbReference>
<dbReference type="Gene3D" id="3.40.50.150">
    <property type="entry name" value="Vaccinia Virus protein VP39"/>
    <property type="match status" value="1"/>
</dbReference>
<dbReference type="EMBL" id="BAAAMU010000059">
    <property type="protein sequence ID" value="GAA1658865.1"/>
    <property type="molecule type" value="Genomic_DNA"/>
</dbReference>
<dbReference type="CDD" id="cd02440">
    <property type="entry name" value="AdoMet_MTases"/>
    <property type="match status" value="1"/>
</dbReference>
<evidence type="ECO:0000256" key="1">
    <source>
        <dbReference type="ARBA" id="ARBA00022603"/>
    </source>
</evidence>
<keyword evidence="2" id="KW-0808">Transferase</keyword>
<dbReference type="Proteomes" id="UP001500064">
    <property type="component" value="Unassembled WGS sequence"/>
</dbReference>
<organism evidence="4 5">
    <name type="scientific">Nonomuraea maheshkhaliensis</name>
    <dbReference type="NCBI Taxonomy" id="419590"/>
    <lineage>
        <taxon>Bacteria</taxon>
        <taxon>Bacillati</taxon>
        <taxon>Actinomycetota</taxon>
        <taxon>Actinomycetes</taxon>
        <taxon>Streptosporangiales</taxon>
        <taxon>Streptosporangiaceae</taxon>
        <taxon>Nonomuraea</taxon>
    </lineage>
</organism>
<dbReference type="InterPro" id="IPR041698">
    <property type="entry name" value="Methyltransf_25"/>
</dbReference>
<dbReference type="SUPFAM" id="SSF53335">
    <property type="entry name" value="S-adenosyl-L-methionine-dependent methyltransferases"/>
    <property type="match status" value="1"/>
</dbReference>
<keyword evidence="1 4" id="KW-0489">Methyltransferase</keyword>